<dbReference type="AlphaFoldDB" id="X1MC09"/>
<reference evidence="1" key="1">
    <citation type="journal article" date="2014" name="Front. Microbiol.">
        <title>High frequency of phylogenetically diverse reductive dehalogenase-homologous genes in deep subseafloor sedimentary metagenomes.</title>
        <authorList>
            <person name="Kawai M."/>
            <person name="Futagami T."/>
            <person name="Toyoda A."/>
            <person name="Takaki Y."/>
            <person name="Nishi S."/>
            <person name="Hori S."/>
            <person name="Arai W."/>
            <person name="Tsubouchi T."/>
            <person name="Morono Y."/>
            <person name="Uchiyama I."/>
            <person name="Ito T."/>
            <person name="Fujiyama A."/>
            <person name="Inagaki F."/>
            <person name="Takami H."/>
        </authorList>
    </citation>
    <scope>NUCLEOTIDE SEQUENCE</scope>
    <source>
        <strain evidence="1">Expedition CK06-06</strain>
    </source>
</reference>
<name>X1MC09_9ZZZZ</name>
<protein>
    <submittedName>
        <fullName evidence="1">Uncharacterized protein</fullName>
    </submittedName>
</protein>
<dbReference type="EMBL" id="BARV01009767">
    <property type="protein sequence ID" value="GAI03894.1"/>
    <property type="molecule type" value="Genomic_DNA"/>
</dbReference>
<gene>
    <name evidence="1" type="ORF">S06H3_19140</name>
</gene>
<accession>X1MC09</accession>
<comment type="caution">
    <text evidence="1">The sequence shown here is derived from an EMBL/GenBank/DDBJ whole genome shotgun (WGS) entry which is preliminary data.</text>
</comment>
<organism evidence="1">
    <name type="scientific">marine sediment metagenome</name>
    <dbReference type="NCBI Taxonomy" id="412755"/>
    <lineage>
        <taxon>unclassified sequences</taxon>
        <taxon>metagenomes</taxon>
        <taxon>ecological metagenomes</taxon>
    </lineage>
</organism>
<proteinExistence type="predicted"/>
<feature type="non-terminal residue" evidence="1">
    <location>
        <position position="1"/>
    </location>
</feature>
<sequence>GILQLVEAAPLIAGYRWLEDGLIVFGSGYWQDHFDFDVGAKTRK</sequence>
<evidence type="ECO:0000313" key="1">
    <source>
        <dbReference type="EMBL" id="GAI03894.1"/>
    </source>
</evidence>